<feature type="compositionally biased region" description="Low complexity" evidence="1">
    <location>
        <begin position="97"/>
        <end position="108"/>
    </location>
</feature>
<keyword evidence="3" id="KW-1185">Reference proteome</keyword>
<feature type="compositionally biased region" description="Acidic residues" evidence="1">
    <location>
        <begin position="79"/>
        <end position="92"/>
    </location>
</feature>
<accession>A0A830HC70</accession>
<dbReference type="EMBL" id="BNJQ01000007">
    <property type="protein sequence ID" value="GHP04328.1"/>
    <property type="molecule type" value="Genomic_DNA"/>
</dbReference>
<dbReference type="AlphaFoldDB" id="A0A830HC70"/>
<evidence type="ECO:0000256" key="1">
    <source>
        <dbReference type="SAM" id="MobiDB-lite"/>
    </source>
</evidence>
<comment type="caution">
    <text evidence="2">The sequence shown here is derived from an EMBL/GenBank/DDBJ whole genome shotgun (WGS) entry which is preliminary data.</text>
</comment>
<feature type="compositionally biased region" description="Low complexity" evidence="1">
    <location>
        <begin position="67"/>
        <end position="77"/>
    </location>
</feature>
<evidence type="ECO:0000313" key="3">
    <source>
        <dbReference type="Proteomes" id="UP000660262"/>
    </source>
</evidence>
<dbReference type="Proteomes" id="UP000660262">
    <property type="component" value="Unassembled WGS sequence"/>
</dbReference>
<evidence type="ECO:0000313" key="2">
    <source>
        <dbReference type="EMBL" id="GHP04328.1"/>
    </source>
</evidence>
<protein>
    <submittedName>
        <fullName evidence="2">Uncharacterized protein</fullName>
    </submittedName>
</protein>
<name>A0A830HC70_9CHLO</name>
<gene>
    <name evidence="2" type="ORF">PPROV_000308200</name>
</gene>
<feature type="region of interest" description="Disordered" evidence="1">
    <location>
        <begin position="61"/>
        <end position="124"/>
    </location>
</feature>
<organism evidence="2 3">
    <name type="scientific">Pycnococcus provasolii</name>
    <dbReference type="NCBI Taxonomy" id="41880"/>
    <lineage>
        <taxon>Eukaryota</taxon>
        <taxon>Viridiplantae</taxon>
        <taxon>Chlorophyta</taxon>
        <taxon>Pseudoscourfieldiophyceae</taxon>
        <taxon>Pseudoscourfieldiales</taxon>
        <taxon>Pycnococcaceae</taxon>
        <taxon>Pycnococcus</taxon>
    </lineage>
</organism>
<reference evidence="2" key="1">
    <citation type="submission" date="2020-10" db="EMBL/GenBank/DDBJ databases">
        <title>Unveiling of a novel bifunctional photoreceptor, Dualchrome1, isolated from a cosmopolitan green alga.</title>
        <authorList>
            <person name="Suzuki S."/>
            <person name="Kawachi M."/>
        </authorList>
    </citation>
    <scope>NUCLEOTIDE SEQUENCE</scope>
    <source>
        <strain evidence="2">NIES 2893</strain>
    </source>
</reference>
<proteinExistence type="predicted"/>
<sequence length="124" mass="13690">MYLFPYPAYTFPADDLEDDIPVYADIRVGYGVGYDDDPAHKRKEEKARALTPLQKKVLDIINERPKSSLSAQPSKSSVVEDDDDYNEIEEGSEGSRDAATARTIDTARGPLRGQEAISAKPEVA</sequence>